<evidence type="ECO:0000313" key="1">
    <source>
        <dbReference type="EMBL" id="AKC85856.1"/>
    </source>
</evidence>
<dbReference type="PATRIC" id="fig|314722.6.peg.594"/>
<dbReference type="PANTHER" id="PTHR46246">
    <property type="entry name" value="GUANOSINE-3',5'-BIS(DIPHOSPHATE) 3'-PYROPHOSPHOHYDROLASE MESH1"/>
    <property type="match status" value="1"/>
</dbReference>
<accession>A0A0E3ULX3</accession>
<dbReference type="InterPro" id="IPR052194">
    <property type="entry name" value="MESH1"/>
</dbReference>
<dbReference type="GO" id="GO:0008893">
    <property type="term" value="F:guanosine-3',5'-bis(diphosphate) 3'-diphosphatase activity"/>
    <property type="evidence" value="ECO:0007669"/>
    <property type="project" value="TreeGrafter"/>
</dbReference>
<dbReference type="OrthoDB" id="9802385at2"/>
<dbReference type="Proteomes" id="UP000033067">
    <property type="component" value="Chromosome"/>
</dbReference>
<dbReference type="EMBL" id="CP011144">
    <property type="protein sequence ID" value="AKC85856.1"/>
    <property type="molecule type" value="Genomic_DNA"/>
</dbReference>
<dbReference type="KEGG" id="psuw:WQ53_02840"/>
<sequence>MARVIDAIAFAAHAHRRQRRKDDEATPYISHPVALVHILSVEAGVEDIDVLCAAALHDYLEDCCGQDGQPTLEQGRALLCERFGAGVLALVEAVTDDKALPKAERKRLQVEHAAHIPEGARLIKLADKTANLRDIAACPPADWPLFRRREYFDWAAQVVARLRGTHA</sequence>
<gene>
    <name evidence="1" type="ORF">WQ53_02840</name>
</gene>
<dbReference type="SUPFAM" id="SSF109604">
    <property type="entry name" value="HD-domain/PDEase-like"/>
    <property type="match status" value="1"/>
</dbReference>
<keyword evidence="2" id="KW-1185">Reference proteome</keyword>
<dbReference type="PANTHER" id="PTHR46246:SF1">
    <property type="entry name" value="GUANOSINE-3',5'-BIS(DIPHOSPHATE) 3'-PYROPHOSPHOHYDROLASE MESH1"/>
    <property type="match status" value="1"/>
</dbReference>
<dbReference type="Gene3D" id="1.10.3210.10">
    <property type="entry name" value="Hypothetical protein af1432"/>
    <property type="match status" value="1"/>
</dbReference>
<organism evidence="1 2">
    <name type="scientific">Pseudoxanthomonas suwonensis</name>
    <dbReference type="NCBI Taxonomy" id="314722"/>
    <lineage>
        <taxon>Bacteria</taxon>
        <taxon>Pseudomonadati</taxon>
        <taxon>Pseudomonadota</taxon>
        <taxon>Gammaproteobacteria</taxon>
        <taxon>Lysobacterales</taxon>
        <taxon>Lysobacteraceae</taxon>
        <taxon>Pseudoxanthomonas</taxon>
    </lineage>
</organism>
<dbReference type="AlphaFoldDB" id="A0A0E3ULX3"/>
<proteinExistence type="predicted"/>
<name>A0A0E3ULX3_9GAMM</name>
<dbReference type="Pfam" id="PF13328">
    <property type="entry name" value="HD_4"/>
    <property type="match status" value="1"/>
</dbReference>
<reference evidence="1 2" key="1">
    <citation type="journal article" date="2015" name="Genome Announc.">
        <title>Complete Genome Sequence of Pseudoxanthomonas suwonensis Strain J1, a Cellulose-Degrading Bacterium Isolated from Leaf- and Wood-Enriched Soil.</title>
        <authorList>
            <person name="Hou L."/>
            <person name="Jiang J."/>
            <person name="Xu Z."/>
            <person name="Zhou Y."/>
            <person name="Leung F.C."/>
        </authorList>
    </citation>
    <scope>NUCLEOTIDE SEQUENCE [LARGE SCALE GENOMIC DNA]</scope>
    <source>
        <strain evidence="1 2">J1</strain>
    </source>
</reference>
<keyword evidence="1" id="KW-0378">Hydrolase</keyword>
<protein>
    <submittedName>
        <fullName evidence="1">Phosphohydrolase</fullName>
    </submittedName>
</protein>
<evidence type="ECO:0000313" key="2">
    <source>
        <dbReference type="Proteomes" id="UP000033067"/>
    </source>
</evidence>